<dbReference type="EMBL" id="AOSV01000002">
    <property type="protein sequence ID" value="EMG39075.1"/>
    <property type="molecule type" value="Genomic_DNA"/>
</dbReference>
<gene>
    <name evidence="2" type="ORF">PCS_00082</name>
</gene>
<reference evidence="2 3" key="1">
    <citation type="journal article" date="2013" name="Genome Announc.">
        <title>Draft Genome Sequence for Desulfovibrio africanus Strain PCS.</title>
        <authorList>
            <person name="Brown S.D."/>
            <person name="Utturkar S.M."/>
            <person name="Arkin A.P."/>
            <person name="Deutschbauer A.M."/>
            <person name="Elias D.A."/>
            <person name="Hazen T.C."/>
            <person name="Chakraborty R."/>
        </authorList>
    </citation>
    <scope>NUCLEOTIDE SEQUENCE [LARGE SCALE GENOMIC DNA]</scope>
    <source>
        <strain evidence="2 3">PCS</strain>
    </source>
</reference>
<dbReference type="GO" id="GO:0008930">
    <property type="term" value="F:methylthioadenosine nucleosidase activity"/>
    <property type="evidence" value="ECO:0007669"/>
    <property type="project" value="TreeGrafter"/>
</dbReference>
<dbReference type="Proteomes" id="UP000011922">
    <property type="component" value="Unassembled WGS sequence"/>
</dbReference>
<organism evidence="2 3">
    <name type="scientific">Desulfocurvibacter africanus PCS</name>
    <dbReference type="NCBI Taxonomy" id="1262666"/>
    <lineage>
        <taxon>Bacteria</taxon>
        <taxon>Pseudomonadati</taxon>
        <taxon>Thermodesulfobacteriota</taxon>
        <taxon>Desulfovibrionia</taxon>
        <taxon>Desulfovibrionales</taxon>
        <taxon>Desulfovibrionaceae</taxon>
        <taxon>Desulfocurvibacter</taxon>
    </lineage>
</organism>
<proteinExistence type="predicted"/>
<dbReference type="PANTHER" id="PTHR46832">
    <property type="entry name" value="5'-METHYLTHIOADENOSINE/S-ADENOSYLHOMOCYSTEINE NUCLEOSIDASE"/>
    <property type="match status" value="1"/>
</dbReference>
<dbReference type="InterPro" id="IPR000845">
    <property type="entry name" value="Nucleoside_phosphorylase_d"/>
</dbReference>
<sequence length="279" mass="29332">MIKGYSAPLAYPSRRTLGIVTALSLEGAVLPRECQWRAVDSDAGLTLRRASLNGLELLCVRSGPGVSAARRAAELLVNHGVQALLCLGVSGGLAPGLSYADLVLAEAVAWDGSGRNGGESLASIPLFCAWARQALPAILASALTHTPQRKVRLGRIVSVERPVLSPAHKADLWRRSMALAADLESAGVADAAARAGLPLLVLRGVCDSSERDLSPELPRLLDEQGRVRPGRLFCSLASRPALLADLLASQREFSAALESLSRAVAAMARAEALLPEERG</sequence>
<accession>M5PYI9</accession>
<dbReference type="PATRIC" id="fig|1262666.3.peg.83"/>
<evidence type="ECO:0000259" key="1">
    <source>
        <dbReference type="Pfam" id="PF01048"/>
    </source>
</evidence>
<dbReference type="GO" id="GO:0008782">
    <property type="term" value="F:adenosylhomocysteine nucleosidase activity"/>
    <property type="evidence" value="ECO:0007669"/>
    <property type="project" value="TreeGrafter"/>
</dbReference>
<evidence type="ECO:0000313" key="3">
    <source>
        <dbReference type="Proteomes" id="UP000011922"/>
    </source>
</evidence>
<dbReference type="Gene3D" id="3.40.50.1580">
    <property type="entry name" value="Nucleoside phosphorylase domain"/>
    <property type="match status" value="1"/>
</dbReference>
<dbReference type="RefSeq" id="WP_005982873.1">
    <property type="nucleotide sequence ID" value="NZ_AOSV01000002.1"/>
</dbReference>
<dbReference type="GO" id="GO:0009116">
    <property type="term" value="P:nucleoside metabolic process"/>
    <property type="evidence" value="ECO:0007669"/>
    <property type="project" value="InterPro"/>
</dbReference>
<dbReference type="Pfam" id="PF01048">
    <property type="entry name" value="PNP_UDP_1"/>
    <property type="match status" value="1"/>
</dbReference>
<evidence type="ECO:0000313" key="2">
    <source>
        <dbReference type="EMBL" id="EMG39075.1"/>
    </source>
</evidence>
<dbReference type="AlphaFoldDB" id="M5PYI9"/>
<dbReference type="GO" id="GO:0019284">
    <property type="term" value="P:L-methionine salvage from S-adenosylmethionine"/>
    <property type="evidence" value="ECO:0007669"/>
    <property type="project" value="TreeGrafter"/>
</dbReference>
<name>M5PYI9_DESAF</name>
<dbReference type="InterPro" id="IPR035994">
    <property type="entry name" value="Nucleoside_phosphorylase_sf"/>
</dbReference>
<dbReference type="PANTHER" id="PTHR46832:SF1">
    <property type="entry name" value="5'-METHYLTHIOADENOSINE_S-ADENOSYLHOMOCYSTEINE NUCLEOSIDASE"/>
    <property type="match status" value="1"/>
</dbReference>
<comment type="caution">
    <text evidence="2">The sequence shown here is derived from an EMBL/GenBank/DDBJ whole genome shotgun (WGS) entry which is preliminary data.</text>
</comment>
<dbReference type="GO" id="GO:0005829">
    <property type="term" value="C:cytosol"/>
    <property type="evidence" value="ECO:0007669"/>
    <property type="project" value="TreeGrafter"/>
</dbReference>
<protein>
    <submittedName>
        <fullName evidence="2">Nucleoside phosphorylase</fullName>
    </submittedName>
</protein>
<feature type="domain" description="Nucleoside phosphorylase" evidence="1">
    <location>
        <begin position="17"/>
        <end position="211"/>
    </location>
</feature>
<dbReference type="SUPFAM" id="SSF53167">
    <property type="entry name" value="Purine and uridine phosphorylases"/>
    <property type="match status" value="1"/>
</dbReference>